<reference evidence="3" key="1">
    <citation type="submission" date="2022-11" db="UniProtKB">
        <authorList>
            <consortium name="WormBaseParasite"/>
        </authorList>
    </citation>
    <scope>IDENTIFICATION</scope>
</reference>
<accession>A0A915JWA7</accession>
<keyword evidence="2" id="KW-1185">Reference proteome</keyword>
<dbReference type="AlphaFoldDB" id="A0A915JWA7"/>
<evidence type="ECO:0000256" key="1">
    <source>
        <dbReference type="SAM" id="MobiDB-lite"/>
    </source>
</evidence>
<name>A0A915JWA7_ROMCU</name>
<evidence type="ECO:0000313" key="3">
    <source>
        <dbReference type="WBParaSite" id="nRc.2.0.1.t30601-RA"/>
    </source>
</evidence>
<protein>
    <submittedName>
        <fullName evidence="3">Uncharacterized protein</fullName>
    </submittedName>
</protein>
<sequence length="67" mass="7914">MAVSSKVDASPTFLEKLRVFWILQENFDCLHDSPRKNTSRYAPEDKERSKHSFLIKSSQKDDEIHYL</sequence>
<evidence type="ECO:0000313" key="2">
    <source>
        <dbReference type="Proteomes" id="UP000887565"/>
    </source>
</evidence>
<feature type="region of interest" description="Disordered" evidence="1">
    <location>
        <begin position="31"/>
        <end position="53"/>
    </location>
</feature>
<dbReference type="Proteomes" id="UP000887565">
    <property type="component" value="Unplaced"/>
</dbReference>
<organism evidence="2 3">
    <name type="scientific">Romanomermis culicivorax</name>
    <name type="common">Nematode worm</name>
    <dbReference type="NCBI Taxonomy" id="13658"/>
    <lineage>
        <taxon>Eukaryota</taxon>
        <taxon>Metazoa</taxon>
        <taxon>Ecdysozoa</taxon>
        <taxon>Nematoda</taxon>
        <taxon>Enoplea</taxon>
        <taxon>Dorylaimia</taxon>
        <taxon>Mermithida</taxon>
        <taxon>Mermithoidea</taxon>
        <taxon>Mermithidae</taxon>
        <taxon>Romanomermis</taxon>
    </lineage>
</organism>
<proteinExistence type="predicted"/>
<dbReference type="WBParaSite" id="nRc.2.0.1.t30601-RA">
    <property type="protein sequence ID" value="nRc.2.0.1.t30601-RA"/>
    <property type="gene ID" value="nRc.2.0.1.g30601"/>
</dbReference>